<comment type="caution">
    <text evidence="4">The sequence shown here is derived from an EMBL/GenBank/DDBJ whole genome shotgun (WGS) entry which is preliminary data.</text>
</comment>
<dbReference type="AlphaFoldDB" id="A0A423W1B1"/>
<organism evidence="4 5">
    <name type="scientific">Cytospora schulzeri</name>
    <dbReference type="NCBI Taxonomy" id="448051"/>
    <lineage>
        <taxon>Eukaryota</taxon>
        <taxon>Fungi</taxon>
        <taxon>Dikarya</taxon>
        <taxon>Ascomycota</taxon>
        <taxon>Pezizomycotina</taxon>
        <taxon>Sordariomycetes</taxon>
        <taxon>Sordariomycetidae</taxon>
        <taxon>Diaporthales</taxon>
        <taxon>Cytosporaceae</taxon>
        <taxon>Cytospora</taxon>
    </lineage>
</organism>
<dbReference type="SUPFAM" id="SSF52540">
    <property type="entry name" value="P-loop containing nucleoside triphosphate hydrolases"/>
    <property type="match status" value="1"/>
</dbReference>
<proteinExistence type="predicted"/>
<dbReference type="Pfam" id="PF24883">
    <property type="entry name" value="NPHP3_N"/>
    <property type="match status" value="1"/>
</dbReference>
<evidence type="ECO:0000259" key="3">
    <source>
        <dbReference type="Pfam" id="PF24883"/>
    </source>
</evidence>
<evidence type="ECO:0000256" key="2">
    <source>
        <dbReference type="SAM" id="MobiDB-lite"/>
    </source>
</evidence>
<keyword evidence="1" id="KW-0677">Repeat</keyword>
<keyword evidence="5" id="KW-1185">Reference proteome</keyword>
<dbReference type="Gene3D" id="3.40.50.300">
    <property type="entry name" value="P-loop containing nucleotide triphosphate hydrolases"/>
    <property type="match status" value="1"/>
</dbReference>
<evidence type="ECO:0000313" key="5">
    <source>
        <dbReference type="Proteomes" id="UP000283895"/>
    </source>
</evidence>
<dbReference type="PANTHER" id="PTHR10039:SF16">
    <property type="entry name" value="GPI INOSITOL-DEACYLASE"/>
    <property type="match status" value="1"/>
</dbReference>
<evidence type="ECO:0000313" key="4">
    <source>
        <dbReference type="EMBL" id="ROV97128.1"/>
    </source>
</evidence>
<dbReference type="SUPFAM" id="SSF48403">
    <property type="entry name" value="Ankyrin repeat"/>
    <property type="match status" value="1"/>
</dbReference>
<dbReference type="Proteomes" id="UP000283895">
    <property type="component" value="Unassembled WGS sequence"/>
</dbReference>
<dbReference type="STRING" id="356882.A0A423W1B1"/>
<gene>
    <name evidence="4" type="ORF">VMCG_07526</name>
</gene>
<feature type="compositionally biased region" description="Basic and acidic residues" evidence="2">
    <location>
        <begin position="516"/>
        <end position="525"/>
    </location>
</feature>
<feature type="region of interest" description="Disordered" evidence="2">
    <location>
        <begin position="477"/>
        <end position="529"/>
    </location>
</feature>
<accession>A0A423W1B1</accession>
<feature type="region of interest" description="Disordered" evidence="2">
    <location>
        <begin position="388"/>
        <end position="438"/>
    </location>
</feature>
<name>A0A423W1B1_9PEZI</name>
<dbReference type="PANTHER" id="PTHR10039">
    <property type="entry name" value="AMELOGENIN"/>
    <property type="match status" value="1"/>
</dbReference>
<feature type="domain" description="Nephrocystin 3-like N-terminal" evidence="3">
    <location>
        <begin position="201"/>
        <end position="377"/>
    </location>
</feature>
<feature type="compositionally biased region" description="Polar residues" evidence="2">
    <location>
        <begin position="478"/>
        <end position="495"/>
    </location>
</feature>
<sequence>MAVDPLTILTVVEQTVKVLRSVAEYVRDIRHCPDIINRIQGQVSTWQLQLESLHLLEEQGELQGNAKAVLQSKDVLGEANECLGLLGKLLDKAPRPQQQPGVSFQDLWKRATWPPTAKDKANDLLQRLELQRQAIQLALETSNSINLGELRQETRAINEAIKQQCTVREQQEILSWLEPSFPKDTDPETLQNEKFSLQEDNTCDWMVKSLWWSDWLQGRPSAIPPFGCRRFLWIHGLPGSGKTILASYLIDQVGRHCTSKGYSHYYCFHDHNRDETIPLLRWVVRDLTIQLGRCIQGVHIPKELYSMWEYRRPSIEGLLYCLQVLARQFFTRLSKRVYIVVDGVDESKAPRNTLLQVLTDIGTKPEFETVSLLMTSRDYPDIRGAISKLQQQPVPPRGVQVNRPSTPAQPSHQTTSTSTPQEHGMLARGRPGLSPYELTNAMGFHSFEARPSKAPHGTDEDMEIDDMMESTVYMRQGFDQTPSPTKQKRQASGNQGAREHSPQKRRLSVGGSHIDVSPERKRGESPDPELAEVPCSILSMSNHFVRKAIETYIQQQLTKSERFAQWPRPEFIAKMKIQLAAKAGGMFRTVSCHLDMIERLDLIDEASILKVINDMPLMIFEMYEKIIVEGMSLSEAADKNRHNREFARTALALICSDTSSIPDAGILVEAARLHVPQGIAQDYNFKKLERLLGCLAKVSRLRRRTPSLYRRDDDEPNGSRLHNKRFSVAHYTVKEYLYHERTANGPAHEFALSSEKTRVLELTVVFYGLRNYTGLPNKKPTRFEEYCLKMTERALGERPVIVVNEEDIWTAVFPCLEWNAAHQNVIRNRVTRDAFPNWARLAAAFEEGCAPAHRETSILVSLLILHWDELAHVYLETLATEKKDKIWKDTFSLREDDCKTLLQMCVSRRNIQFLKEFVSAGATFQHERDVLFRALEDPYGNDETCDGKTTSLLLRTLLDRGADPNPKGYKFTPLQLATRQLEPLWVNRLLSAGAEPNAVGDPTGSNPPGFESDRSWYKKSPMEICNDGNLKPEWEPDEDHHGEVRQSRNRVRALLGQFQVITLPGGGKGGQGPIIEIADED</sequence>
<protein>
    <recommendedName>
        <fullName evidence="3">Nephrocystin 3-like N-terminal domain-containing protein</fullName>
    </recommendedName>
</protein>
<dbReference type="Gene3D" id="1.25.40.20">
    <property type="entry name" value="Ankyrin repeat-containing domain"/>
    <property type="match status" value="1"/>
</dbReference>
<evidence type="ECO:0000256" key="1">
    <source>
        <dbReference type="ARBA" id="ARBA00022737"/>
    </source>
</evidence>
<dbReference type="EMBL" id="LKEA01000030">
    <property type="protein sequence ID" value="ROV97128.1"/>
    <property type="molecule type" value="Genomic_DNA"/>
</dbReference>
<dbReference type="OrthoDB" id="194358at2759"/>
<dbReference type="InterPro" id="IPR036770">
    <property type="entry name" value="Ankyrin_rpt-contain_sf"/>
</dbReference>
<dbReference type="InterPro" id="IPR056884">
    <property type="entry name" value="NPHP3-like_N"/>
</dbReference>
<reference evidence="4 5" key="1">
    <citation type="submission" date="2015-09" db="EMBL/GenBank/DDBJ databases">
        <title>Host preference determinants of Valsa canker pathogens revealed by comparative genomics.</title>
        <authorList>
            <person name="Yin Z."/>
            <person name="Huang L."/>
        </authorList>
    </citation>
    <scope>NUCLEOTIDE SEQUENCE [LARGE SCALE GENOMIC DNA]</scope>
    <source>
        <strain evidence="4 5">03-1</strain>
    </source>
</reference>
<feature type="compositionally biased region" description="Low complexity" evidence="2">
    <location>
        <begin position="397"/>
        <end position="421"/>
    </location>
</feature>
<dbReference type="InterPro" id="IPR027417">
    <property type="entry name" value="P-loop_NTPase"/>
</dbReference>